<name>A0A175VUK4_9PEZI</name>
<dbReference type="Proteomes" id="UP000078237">
    <property type="component" value="Unassembled WGS sequence"/>
</dbReference>
<reference evidence="2 3" key="1">
    <citation type="journal article" date="2016" name="Genome Announc.">
        <title>Genome Sequence of Madurella mycetomatis mm55, Isolated from a Human Mycetoma Case in Sudan.</title>
        <authorList>
            <person name="Smit S."/>
            <person name="Derks M.F."/>
            <person name="Bervoets S."/>
            <person name="Fahal A."/>
            <person name="van Leeuwen W."/>
            <person name="van Belkum A."/>
            <person name="van de Sande W.W."/>
        </authorList>
    </citation>
    <scope>NUCLEOTIDE SEQUENCE [LARGE SCALE GENOMIC DNA]</scope>
    <source>
        <strain evidence="3">mm55</strain>
    </source>
</reference>
<feature type="compositionally biased region" description="Polar residues" evidence="1">
    <location>
        <begin position="153"/>
        <end position="170"/>
    </location>
</feature>
<dbReference type="EMBL" id="LCTW02000308">
    <property type="protein sequence ID" value="KXX74935.1"/>
    <property type="molecule type" value="Genomic_DNA"/>
</dbReference>
<dbReference type="AlphaFoldDB" id="A0A175VUK4"/>
<comment type="caution">
    <text evidence="2">The sequence shown here is derived from an EMBL/GenBank/DDBJ whole genome shotgun (WGS) entry which is preliminary data.</text>
</comment>
<feature type="region of interest" description="Disordered" evidence="1">
    <location>
        <begin position="27"/>
        <end position="170"/>
    </location>
</feature>
<feature type="compositionally biased region" description="Polar residues" evidence="1">
    <location>
        <begin position="79"/>
        <end position="90"/>
    </location>
</feature>
<protein>
    <submittedName>
        <fullName evidence="2">Uncharacterized protein</fullName>
    </submittedName>
</protein>
<evidence type="ECO:0000256" key="1">
    <source>
        <dbReference type="SAM" id="MobiDB-lite"/>
    </source>
</evidence>
<organism evidence="2 3">
    <name type="scientific">Madurella mycetomatis</name>
    <dbReference type="NCBI Taxonomy" id="100816"/>
    <lineage>
        <taxon>Eukaryota</taxon>
        <taxon>Fungi</taxon>
        <taxon>Dikarya</taxon>
        <taxon>Ascomycota</taxon>
        <taxon>Pezizomycotina</taxon>
        <taxon>Sordariomycetes</taxon>
        <taxon>Sordariomycetidae</taxon>
        <taxon>Sordariales</taxon>
        <taxon>Sordariales incertae sedis</taxon>
        <taxon>Madurella</taxon>
    </lineage>
</organism>
<accession>A0A175VUK4</accession>
<dbReference type="VEuPathDB" id="FungiDB:MMYC01_207832"/>
<proteinExistence type="predicted"/>
<evidence type="ECO:0000313" key="2">
    <source>
        <dbReference type="EMBL" id="KXX74935.1"/>
    </source>
</evidence>
<sequence length="219" mass="23977">MITVVHDACLAATNRYIHAHTANWSGHFDPSFGRGNAHGNTTERRNRHRYQRRHVPYPHSRVYLPWPNPHSLVEELGSRTPNTPSGSPQQRGHALEPPPRPTNPIPISFTSPSPSPSRNLAPSSELGNNGINRSHRGPEPYTSPNPDRGLNFEASSSPSDSDNGHDNNSIPAVLVTTSTATGSLPINARTVSALLWRRATIRRPEAEHPSEPEGSSQLD</sequence>
<feature type="compositionally biased region" description="Polar residues" evidence="1">
    <location>
        <begin position="118"/>
        <end position="132"/>
    </location>
</feature>
<keyword evidence="3" id="KW-1185">Reference proteome</keyword>
<evidence type="ECO:0000313" key="3">
    <source>
        <dbReference type="Proteomes" id="UP000078237"/>
    </source>
</evidence>
<gene>
    <name evidence="2" type="ORF">MMYC01_207832</name>
</gene>
<feature type="compositionally biased region" description="Basic residues" evidence="1">
    <location>
        <begin position="45"/>
        <end position="56"/>
    </location>
</feature>